<name>A0A423TMY5_PENVA</name>
<evidence type="ECO:0000259" key="2">
    <source>
        <dbReference type="Pfam" id="PF25898"/>
    </source>
</evidence>
<sequence>MSCQIGLHILRLPRLPFGLESLRLGSLSASVPRTHRRGGLAKKKKKKKMYACLTSFVRLPRHPARIRCNGGLLVTLAVVGVALLGEVASLGRDGRPRVDLNARKEYYRQRLKEGCVQRPPPPNSPPLPTVPNSFITDLEIAFQREDQQRILYGKEMYDGVVNRGVLDYRLAAGIVLTRPYLLSEVIHYNVPIDEALFVMTNEGCSVTGQENCDTTKLCIAKKIKDVSLELQELFGFVAVAGESGFMGAAGILEFGPQFNYTARELVEDCHGIDCDVFETCLDKPEEGVSVLYTYYWSNKEWNLQNNKEPVPIAVEIYANGAVAGHTDGEVMVRYDFFDFRREFRPSRYVLEPPKDVYCTDRKTYLNPPKTVQSFSYKSEHITGVDIPFPSGDNDTFLLRFRGIFPKDEWYDWDTRITRMDYTPFYVIRNERRFENFTRRVHDFNQGLAYVIKPRLNFCNITKIENHWERGIETDVWVGVKKNPHLQLKENYVWYFASPLTNEILGRQGPKLPSLPTLDKVPVKMEKYISLMEGLPHVIYNIYDYNSEIPHTHKHDVSLCFSPSQMRHFKFDLPANSLNKTFYLRENVKYAAMQTLATTAKVSPIRINRLELNETATALEVTFTVLEKPSIVGDVPGAGMDSSMAEAVELIRDTLDSSQLVVHVKFGLGTGGLFFDEKLVGLPGTLREIDRDDGFIRGKETLVGYTSGDMAGLAIGMIILGGLVGYGAIYFYLKKQ</sequence>
<dbReference type="InterPro" id="IPR058265">
    <property type="entry name" value="DUF7959"/>
</dbReference>
<evidence type="ECO:0000259" key="3">
    <source>
        <dbReference type="Pfam" id="PF25899"/>
    </source>
</evidence>
<organism evidence="4 5">
    <name type="scientific">Penaeus vannamei</name>
    <name type="common">Whiteleg shrimp</name>
    <name type="synonym">Litopenaeus vannamei</name>
    <dbReference type="NCBI Taxonomy" id="6689"/>
    <lineage>
        <taxon>Eukaryota</taxon>
        <taxon>Metazoa</taxon>
        <taxon>Ecdysozoa</taxon>
        <taxon>Arthropoda</taxon>
        <taxon>Crustacea</taxon>
        <taxon>Multicrustacea</taxon>
        <taxon>Malacostraca</taxon>
        <taxon>Eumalacostraca</taxon>
        <taxon>Eucarida</taxon>
        <taxon>Decapoda</taxon>
        <taxon>Dendrobranchiata</taxon>
        <taxon>Penaeoidea</taxon>
        <taxon>Penaeidae</taxon>
        <taxon>Penaeus</taxon>
    </lineage>
</organism>
<dbReference type="OrthoDB" id="6360752at2759"/>
<feature type="transmembrane region" description="Helical" evidence="1">
    <location>
        <begin position="709"/>
        <end position="732"/>
    </location>
</feature>
<dbReference type="AlphaFoldDB" id="A0A423TMY5"/>
<gene>
    <name evidence="4" type="ORF">C7M84_003471</name>
</gene>
<dbReference type="Pfam" id="PF25898">
    <property type="entry name" value="LolA_2nd_metazoa"/>
    <property type="match status" value="1"/>
</dbReference>
<feature type="domain" description="LolA-like" evidence="2">
    <location>
        <begin position="353"/>
        <end position="466"/>
    </location>
</feature>
<dbReference type="Pfam" id="PF25899">
    <property type="entry name" value="DUF7959"/>
    <property type="match status" value="1"/>
</dbReference>
<keyword evidence="5" id="KW-1185">Reference proteome</keyword>
<dbReference type="PANTHER" id="PTHR36902">
    <property type="entry name" value="ENRICHED IN SURFACE-LABELED PROTEOME PROTEIN 9"/>
    <property type="match status" value="1"/>
</dbReference>
<keyword evidence="1" id="KW-0812">Transmembrane</keyword>
<protein>
    <submittedName>
        <fullName evidence="4">Uncharacterized protein</fullName>
    </submittedName>
</protein>
<dbReference type="PANTHER" id="PTHR36902:SF1">
    <property type="entry name" value="ENRICHED IN SURFACE-LABELED PROTEOME PROTEIN 9"/>
    <property type="match status" value="1"/>
</dbReference>
<reference evidence="4 5" key="2">
    <citation type="submission" date="2019-01" db="EMBL/GenBank/DDBJ databases">
        <title>The decoding of complex shrimp genome reveals the adaptation for benthos swimmer, frequently molting mechanism and breeding impact on genome.</title>
        <authorList>
            <person name="Sun Y."/>
            <person name="Gao Y."/>
            <person name="Yu Y."/>
        </authorList>
    </citation>
    <scope>NUCLEOTIDE SEQUENCE [LARGE SCALE GENOMIC DNA]</scope>
    <source>
        <tissue evidence="4">Muscle</tissue>
    </source>
</reference>
<dbReference type="InterPro" id="IPR058831">
    <property type="entry name" value="LolA-like_dom_2nd"/>
</dbReference>
<reference evidence="4 5" key="1">
    <citation type="submission" date="2018-04" db="EMBL/GenBank/DDBJ databases">
        <authorList>
            <person name="Zhang X."/>
            <person name="Yuan J."/>
            <person name="Li F."/>
            <person name="Xiang J."/>
        </authorList>
    </citation>
    <scope>NUCLEOTIDE SEQUENCE [LARGE SCALE GENOMIC DNA]</scope>
    <source>
        <tissue evidence="4">Muscle</tissue>
    </source>
</reference>
<comment type="caution">
    <text evidence="4">The sequence shown here is derived from an EMBL/GenBank/DDBJ whole genome shotgun (WGS) entry which is preliminary data.</text>
</comment>
<proteinExistence type="predicted"/>
<accession>A0A423TMY5</accession>
<keyword evidence="1" id="KW-1133">Transmembrane helix</keyword>
<evidence type="ECO:0000313" key="4">
    <source>
        <dbReference type="EMBL" id="ROT77831.1"/>
    </source>
</evidence>
<evidence type="ECO:0000256" key="1">
    <source>
        <dbReference type="SAM" id="Phobius"/>
    </source>
</evidence>
<dbReference type="Proteomes" id="UP000283509">
    <property type="component" value="Unassembled WGS sequence"/>
</dbReference>
<feature type="domain" description="DUF7959" evidence="3">
    <location>
        <begin position="585"/>
        <end position="665"/>
    </location>
</feature>
<dbReference type="EMBL" id="QCYY01001467">
    <property type="protein sequence ID" value="ROT77831.1"/>
    <property type="molecule type" value="Genomic_DNA"/>
</dbReference>
<evidence type="ECO:0000313" key="5">
    <source>
        <dbReference type="Proteomes" id="UP000283509"/>
    </source>
</evidence>
<dbReference type="STRING" id="6689.A0A423TMY5"/>
<keyword evidence="1" id="KW-0472">Membrane</keyword>